<dbReference type="GO" id="GO:0005524">
    <property type="term" value="F:ATP binding"/>
    <property type="evidence" value="ECO:0007669"/>
    <property type="project" value="InterPro"/>
</dbReference>
<evidence type="ECO:0000259" key="2">
    <source>
        <dbReference type="SMART" id="SM00382"/>
    </source>
</evidence>
<dbReference type="GO" id="GO:0005634">
    <property type="term" value="C:nucleus"/>
    <property type="evidence" value="ECO:0007669"/>
    <property type="project" value="TreeGrafter"/>
</dbReference>
<dbReference type="AlphaFoldDB" id="A0A9P9A7G8"/>
<dbReference type="InterPro" id="IPR003959">
    <property type="entry name" value="ATPase_AAA_core"/>
</dbReference>
<gene>
    <name evidence="3" type="ORF">F5X68DRAFT_157244</name>
</gene>
<dbReference type="InterPro" id="IPR027417">
    <property type="entry name" value="P-loop_NTPase"/>
</dbReference>
<dbReference type="Proteomes" id="UP000770015">
    <property type="component" value="Unassembled WGS sequence"/>
</dbReference>
<evidence type="ECO:0000313" key="4">
    <source>
        <dbReference type="Proteomes" id="UP000770015"/>
    </source>
</evidence>
<dbReference type="InterPro" id="IPR003593">
    <property type="entry name" value="AAA+_ATPase"/>
</dbReference>
<dbReference type="Pfam" id="PF00004">
    <property type="entry name" value="AAA"/>
    <property type="match status" value="1"/>
</dbReference>
<dbReference type="OrthoDB" id="2195431at2759"/>
<dbReference type="GO" id="GO:0003677">
    <property type="term" value="F:DNA binding"/>
    <property type="evidence" value="ECO:0007669"/>
    <property type="project" value="TreeGrafter"/>
</dbReference>
<feature type="region of interest" description="Disordered" evidence="1">
    <location>
        <begin position="1"/>
        <end position="98"/>
    </location>
</feature>
<evidence type="ECO:0000313" key="3">
    <source>
        <dbReference type="EMBL" id="KAH6677946.1"/>
    </source>
</evidence>
<reference evidence="3" key="1">
    <citation type="journal article" date="2021" name="Nat. Commun.">
        <title>Genetic determinants of endophytism in the Arabidopsis root mycobiome.</title>
        <authorList>
            <person name="Mesny F."/>
            <person name="Miyauchi S."/>
            <person name="Thiergart T."/>
            <person name="Pickel B."/>
            <person name="Atanasova L."/>
            <person name="Karlsson M."/>
            <person name="Huettel B."/>
            <person name="Barry K.W."/>
            <person name="Haridas S."/>
            <person name="Chen C."/>
            <person name="Bauer D."/>
            <person name="Andreopoulos W."/>
            <person name="Pangilinan J."/>
            <person name="LaButti K."/>
            <person name="Riley R."/>
            <person name="Lipzen A."/>
            <person name="Clum A."/>
            <person name="Drula E."/>
            <person name="Henrissat B."/>
            <person name="Kohler A."/>
            <person name="Grigoriev I.V."/>
            <person name="Martin F.M."/>
            <person name="Hacquard S."/>
        </authorList>
    </citation>
    <scope>NUCLEOTIDE SEQUENCE</scope>
    <source>
        <strain evidence="3">MPI-SDFR-AT-0117</strain>
    </source>
</reference>
<dbReference type="SMART" id="SM00382">
    <property type="entry name" value="AAA"/>
    <property type="match status" value="1"/>
</dbReference>
<comment type="caution">
    <text evidence="3">The sequence shown here is derived from an EMBL/GenBank/DDBJ whole genome shotgun (WGS) entry which is preliminary data.</text>
</comment>
<dbReference type="GO" id="GO:0016887">
    <property type="term" value="F:ATP hydrolysis activity"/>
    <property type="evidence" value="ECO:0007669"/>
    <property type="project" value="InterPro"/>
</dbReference>
<dbReference type="EMBL" id="JAGSXJ010000022">
    <property type="protein sequence ID" value="KAH6677946.1"/>
    <property type="molecule type" value="Genomic_DNA"/>
</dbReference>
<accession>A0A9P9A7G8</accession>
<dbReference type="Gene3D" id="3.40.50.300">
    <property type="entry name" value="P-loop containing nucleotide triphosphate hydrolases"/>
    <property type="match status" value="1"/>
</dbReference>
<dbReference type="SUPFAM" id="SSF52540">
    <property type="entry name" value="P-loop containing nucleoside triphosphate hydrolases"/>
    <property type="match status" value="1"/>
</dbReference>
<dbReference type="PANTHER" id="PTHR23389:SF3">
    <property type="entry name" value="CHROMOSOME TRANSMISSION FIDELITY PROTEIN 18 HOMOLOG"/>
    <property type="match status" value="1"/>
</dbReference>
<protein>
    <submittedName>
        <fullName evidence="3">Chromosome transmission fidelity protein</fullName>
    </submittedName>
</protein>
<feature type="non-terminal residue" evidence="3">
    <location>
        <position position="976"/>
    </location>
</feature>
<organism evidence="3 4">
    <name type="scientific">Plectosphaerella plurivora</name>
    <dbReference type="NCBI Taxonomy" id="936078"/>
    <lineage>
        <taxon>Eukaryota</taxon>
        <taxon>Fungi</taxon>
        <taxon>Dikarya</taxon>
        <taxon>Ascomycota</taxon>
        <taxon>Pezizomycotina</taxon>
        <taxon>Sordariomycetes</taxon>
        <taxon>Hypocreomycetidae</taxon>
        <taxon>Glomerellales</taxon>
        <taxon>Plectosphaerellaceae</taxon>
        <taxon>Plectosphaerella</taxon>
    </lineage>
</organism>
<sequence length="976" mass="107477">MLVSSPVRFPATSSPPATKRSRPQQDAPPRKPKTRGGFMMDDSSDEEDADDGPPLKKQLTAARTPNVVAKTPPPPSQDDMLDFQPTLRQSQEDEDQAPTSSFVLPAFYRSQPTVLDTLPFSEPDTTPRSGRQYTIRTCSGASCAVNERKKTEAATFENIVAARTKTKEGRAKRGYYGIDINDLMASATVEIEEAKARAARRRPDPPRPLPSVELVNPFAKKPKRTLLWTEKYRAKSFMELCGDDATNRNVLRWLKRWDPIVFPGATKRVPVVRKSQYKNEAEDEKPHRKILMLTGPPGLGKTTLAHVCARQAGYEVMEINASDERSRDVVKNRIRTSLGTESVKTVTNRKVGDGPLKVARPACVIVDEVDGVVGGAGGSGEGGFVKALIDLVLLDQKNSASKGSQTHGTRNNKKKQDDFRLMRPLILICNDVYHPSLKPLRQSGLAEIVHAGKPNVDAVVARLKAVFDKEGIPCEKDAARKVCEAAWGMANSIDARKGAHSGTEGDLRGVMVVGEWVAGRFRSMTLNDKPLLTRQWLDKHVADDLANGAGGARGAGRGSARDIVTRVFQEGGGFPKQALDTSQATAKHRHEQPKAELGFSEFHKKNAMERLHQMVATSGEIDRIVTDVMLEYPNREFNDDSFLTKPNEAYEWAYFHDACSSRLFAAQEWELGPYVSQPVLAYHHLFASPRRHIVAAGYDKKWGADEAEAEAQMPFSGPRADFEAFEAERENRSMLQAIQGQLTPTLMRAFRSPEDVAAEFLPYLARMLSPDVKPVVVGGSEGQGIASVRKESEKAMVRRAADAMVDAGITLQKGKLEGEAFANRPQWVYRLEPDIDVLAAYETAGSLVGNQAPTRYAVRQVLDQEVQGSIARKEKAARMARLKGDVAGAVAAAAEKEREAAVARELLLQKEALGQEEVKRDFFGRVVERPAAEAGEKKDLPVTGAHAPRRVWVTFHEGLNNAVRKPISLGEFMRGI</sequence>
<dbReference type="CDD" id="cd00009">
    <property type="entry name" value="AAA"/>
    <property type="match status" value="1"/>
</dbReference>
<feature type="domain" description="AAA+ ATPase" evidence="2">
    <location>
        <begin position="287"/>
        <end position="455"/>
    </location>
</feature>
<proteinExistence type="predicted"/>
<name>A0A9P9A7G8_9PEZI</name>
<keyword evidence="4" id="KW-1185">Reference proteome</keyword>
<dbReference type="PANTHER" id="PTHR23389">
    <property type="entry name" value="CHROMOSOME TRANSMISSION FIDELITY FACTOR 18"/>
    <property type="match status" value="1"/>
</dbReference>
<evidence type="ECO:0000256" key="1">
    <source>
        <dbReference type="SAM" id="MobiDB-lite"/>
    </source>
</evidence>
<feature type="compositionally biased region" description="Acidic residues" evidence="1">
    <location>
        <begin position="42"/>
        <end position="51"/>
    </location>
</feature>